<sequence>MTASKQEKLDMALADLRRTFPAVRGALVATTDGLPISQSFRDDTDADHVAAMAAVALGLGRRMNQTLKTGELSEMSISGGIGQVYIYATGRRGVLAVVAPGGMNLGILHKEARDTAVRVARIL</sequence>
<gene>
    <name evidence="2" type="ORF">EJ104_05550</name>
</gene>
<dbReference type="SUPFAM" id="SSF103196">
    <property type="entry name" value="Roadblock/LC7 domain"/>
    <property type="match status" value="1"/>
</dbReference>
<dbReference type="SMART" id="SM00960">
    <property type="entry name" value="Robl_LC7"/>
    <property type="match status" value="1"/>
</dbReference>
<dbReference type="GO" id="GO:0032008">
    <property type="term" value="P:positive regulation of TOR signaling"/>
    <property type="evidence" value="ECO:0007669"/>
    <property type="project" value="InterPro"/>
</dbReference>
<evidence type="ECO:0000259" key="1">
    <source>
        <dbReference type="SMART" id="SM00960"/>
    </source>
</evidence>
<dbReference type="AlphaFoldDB" id="A0A431VXN1"/>
<proteinExistence type="predicted"/>
<dbReference type="GO" id="GO:0060090">
    <property type="term" value="F:molecular adaptor activity"/>
    <property type="evidence" value="ECO:0007669"/>
    <property type="project" value="InterPro"/>
</dbReference>
<reference evidence="2 3" key="1">
    <citation type="submission" date="2018-12" db="EMBL/GenBank/DDBJ databases">
        <title>Deinococcus radiophilus ATCC 27603 genome sequencing and assembly.</title>
        <authorList>
            <person name="Maclea K.S."/>
            <person name="Maynard C.R."/>
        </authorList>
    </citation>
    <scope>NUCLEOTIDE SEQUENCE [LARGE SCALE GENOMIC DNA]</scope>
    <source>
        <strain evidence="2 3">ATCC 27603</strain>
    </source>
</reference>
<dbReference type="Gene3D" id="3.30.450.30">
    <property type="entry name" value="Dynein light chain 2a, cytoplasmic"/>
    <property type="match status" value="1"/>
</dbReference>
<dbReference type="InterPro" id="IPR037587">
    <property type="entry name" value="LAMTOR2-like"/>
</dbReference>
<dbReference type="RefSeq" id="WP_126351770.1">
    <property type="nucleotide sequence ID" value="NZ_CP086381.1"/>
</dbReference>
<feature type="domain" description="Roadblock/LAMTOR2" evidence="1">
    <location>
        <begin position="9"/>
        <end position="99"/>
    </location>
</feature>
<dbReference type="EMBL" id="RXPE01000008">
    <property type="protein sequence ID" value="RTR27994.1"/>
    <property type="molecule type" value="Genomic_DNA"/>
</dbReference>
<dbReference type="Pfam" id="PF03259">
    <property type="entry name" value="Robl_LC7"/>
    <property type="match status" value="1"/>
</dbReference>
<keyword evidence="3" id="KW-1185">Reference proteome</keyword>
<comment type="caution">
    <text evidence="2">The sequence shown here is derived from an EMBL/GenBank/DDBJ whole genome shotgun (WGS) entry which is preliminary data.</text>
</comment>
<evidence type="ECO:0000313" key="2">
    <source>
        <dbReference type="EMBL" id="RTR27994.1"/>
    </source>
</evidence>
<name>A0A431VXN1_9DEIO</name>
<evidence type="ECO:0000313" key="3">
    <source>
        <dbReference type="Proteomes" id="UP000277766"/>
    </source>
</evidence>
<dbReference type="Proteomes" id="UP000277766">
    <property type="component" value="Unassembled WGS sequence"/>
</dbReference>
<dbReference type="GO" id="GO:0005085">
    <property type="term" value="F:guanyl-nucleotide exchange factor activity"/>
    <property type="evidence" value="ECO:0007669"/>
    <property type="project" value="InterPro"/>
</dbReference>
<dbReference type="OrthoDB" id="3727201at2"/>
<accession>A0A431VXN1</accession>
<protein>
    <recommendedName>
        <fullName evidence="1">Roadblock/LAMTOR2 domain-containing protein</fullName>
    </recommendedName>
</protein>
<dbReference type="PANTHER" id="PTHR13323">
    <property type="entry name" value="LATE ENDOSOMAL/LYSOSOMAL MP1 INTERACTING PROTEIN"/>
    <property type="match status" value="1"/>
</dbReference>
<dbReference type="InterPro" id="IPR004942">
    <property type="entry name" value="Roadblock/LAMTOR2_dom"/>
</dbReference>
<organism evidence="2 3">
    <name type="scientific">Deinococcus radiophilus</name>
    <dbReference type="NCBI Taxonomy" id="32062"/>
    <lineage>
        <taxon>Bacteria</taxon>
        <taxon>Thermotogati</taxon>
        <taxon>Deinococcota</taxon>
        <taxon>Deinococci</taxon>
        <taxon>Deinococcales</taxon>
        <taxon>Deinococcaceae</taxon>
        <taxon>Deinococcus</taxon>
    </lineage>
</organism>